<evidence type="ECO:0000256" key="1">
    <source>
        <dbReference type="ARBA" id="ARBA00000085"/>
    </source>
</evidence>
<feature type="domain" description="PAC" evidence="15">
    <location>
        <begin position="203"/>
        <end position="255"/>
    </location>
</feature>
<dbReference type="CDD" id="cd17546">
    <property type="entry name" value="REC_hyHK_CKI1_RcsC-like"/>
    <property type="match status" value="1"/>
</dbReference>
<dbReference type="Gene3D" id="3.40.50.2300">
    <property type="match status" value="1"/>
</dbReference>
<dbReference type="SMART" id="SM00388">
    <property type="entry name" value="HisKA"/>
    <property type="match status" value="1"/>
</dbReference>
<dbReference type="STRING" id="1178515.SY83_18035"/>
<dbReference type="PROSITE" id="PS50112">
    <property type="entry name" value="PAS"/>
    <property type="match status" value="2"/>
</dbReference>
<dbReference type="InterPro" id="IPR004358">
    <property type="entry name" value="Sig_transdc_His_kin-like_C"/>
</dbReference>
<evidence type="ECO:0000256" key="6">
    <source>
        <dbReference type="ARBA" id="ARBA00022741"/>
    </source>
</evidence>
<evidence type="ECO:0000256" key="5">
    <source>
        <dbReference type="ARBA" id="ARBA00022679"/>
    </source>
</evidence>
<dbReference type="PROSITE" id="PS50109">
    <property type="entry name" value="HIS_KIN"/>
    <property type="match status" value="1"/>
</dbReference>
<dbReference type="InterPro" id="IPR005467">
    <property type="entry name" value="His_kinase_dom"/>
</dbReference>
<comment type="catalytic activity">
    <reaction evidence="1">
        <text>ATP + protein L-histidine = ADP + protein N-phospho-L-histidine.</text>
        <dbReference type="EC" id="2.7.13.3"/>
    </reaction>
</comment>
<dbReference type="AlphaFoldDB" id="A0A172TM42"/>
<evidence type="ECO:0000313" key="16">
    <source>
        <dbReference type="EMBL" id="ANE47877.1"/>
    </source>
</evidence>
<feature type="domain" description="Response regulatory" evidence="13">
    <location>
        <begin position="514"/>
        <end position="630"/>
    </location>
</feature>
<keyword evidence="6" id="KW-0547">Nucleotide-binding</keyword>
<evidence type="ECO:0000256" key="2">
    <source>
        <dbReference type="ARBA" id="ARBA00006402"/>
    </source>
</evidence>
<evidence type="ECO:0000259" key="14">
    <source>
        <dbReference type="PROSITE" id="PS50112"/>
    </source>
</evidence>
<dbReference type="Gene3D" id="1.10.287.130">
    <property type="match status" value="1"/>
</dbReference>
<accession>A0A172TM42</accession>
<dbReference type="PRINTS" id="PR00344">
    <property type="entry name" value="BCTRLSENSOR"/>
</dbReference>
<feature type="domain" description="PAS" evidence="14">
    <location>
        <begin position="8"/>
        <end position="78"/>
    </location>
</feature>
<keyword evidence="9" id="KW-0902">Two-component regulatory system</keyword>
<dbReference type="Pfam" id="PF00072">
    <property type="entry name" value="Response_reg"/>
    <property type="match status" value="1"/>
</dbReference>
<dbReference type="OrthoDB" id="9790669at2"/>
<dbReference type="PROSITE" id="PS50113">
    <property type="entry name" value="PAC"/>
    <property type="match status" value="2"/>
</dbReference>
<dbReference type="Pfam" id="PF02518">
    <property type="entry name" value="HATPase_c"/>
    <property type="match status" value="1"/>
</dbReference>
<dbReference type="InterPro" id="IPR013655">
    <property type="entry name" value="PAS_fold_3"/>
</dbReference>
<evidence type="ECO:0000256" key="7">
    <source>
        <dbReference type="ARBA" id="ARBA00022777"/>
    </source>
</evidence>
<feature type="domain" description="PAC" evidence="15">
    <location>
        <begin position="82"/>
        <end position="134"/>
    </location>
</feature>
<dbReference type="SUPFAM" id="SSF55874">
    <property type="entry name" value="ATPase domain of HSP90 chaperone/DNA topoisomerase II/histidine kinase"/>
    <property type="match status" value="1"/>
</dbReference>
<dbReference type="PANTHER" id="PTHR45339:SF1">
    <property type="entry name" value="HYBRID SIGNAL TRANSDUCTION HISTIDINE KINASE J"/>
    <property type="match status" value="1"/>
</dbReference>
<keyword evidence="8" id="KW-0067">ATP-binding</keyword>
<evidence type="ECO:0000259" key="12">
    <source>
        <dbReference type="PROSITE" id="PS50109"/>
    </source>
</evidence>
<dbReference type="InterPro" id="IPR003661">
    <property type="entry name" value="HisK_dim/P_dom"/>
</dbReference>
<dbReference type="RefSeq" id="WP_068609043.1">
    <property type="nucleotide sequence ID" value="NZ_CP011388.1"/>
</dbReference>
<dbReference type="InterPro" id="IPR000014">
    <property type="entry name" value="PAS"/>
</dbReference>
<organism evidence="16 17">
    <name type="scientific">Paenibacillus swuensis</name>
    <dbReference type="NCBI Taxonomy" id="1178515"/>
    <lineage>
        <taxon>Bacteria</taxon>
        <taxon>Bacillati</taxon>
        <taxon>Bacillota</taxon>
        <taxon>Bacilli</taxon>
        <taxon>Bacillales</taxon>
        <taxon>Paenibacillaceae</taxon>
        <taxon>Paenibacillus</taxon>
    </lineage>
</organism>
<dbReference type="InterPro" id="IPR001789">
    <property type="entry name" value="Sig_transdc_resp-reg_receiver"/>
</dbReference>
<dbReference type="SMART" id="SM00387">
    <property type="entry name" value="HATPase_c"/>
    <property type="match status" value="1"/>
</dbReference>
<dbReference type="GO" id="GO:0005524">
    <property type="term" value="F:ATP binding"/>
    <property type="evidence" value="ECO:0007669"/>
    <property type="project" value="UniProtKB-KW"/>
</dbReference>
<sequence>MKSAQGDYLRFFEQMYKYAPIGIALLDATGKWIAVNPFLCEMFGYTKEELLCLDYQTITHPDDLSENSEQARLLWAGELDTYVTEKRYITKQGTMVWASLKSYVVRDKKEKPLYYITHITDITERKSTEHKLKETEWLYNLISENVMDIIGYSTPDGICRYVTPSIYKVLGYHPEEIIGKDTLHLTHPDDLVAYKNEVFADSDVITYRLLHKDGHYVWLESNYNTLRDEHGRKKYVLGVTRNIDKEIKSQKQLEVAESVAKTKSDFLAMMSHEVRTPLNGILGLTELLRESKLDELQRESVVSIQRSGNALLSIINGILDFSKMESGHFELTEEPFRIESVITDVINLFQKPIRDKNLSLDWSCDSSLPQWIVGDETRFRQVLINLMDNAVKFTETGSICFEAECALISGDKVLRMRVKDSGIGIPQDRIEQILQPFTQVDSSPSRRFSGTGLGLTISNHLLHLMGGTLSIHSESGLGSEFILTIPLREPTELPAEDTGESNLSQLSEENVPLKILIAEDHDINRKVLFMMLRKLGYTVDVAEDGLQTVEAVQSKEYDLILMDIQMPVMDGMEAASQLRERLGDRCPVIIAVTANALMGDKEKYLAGGMDDYISKPVKLDALTRMIEKHFGKRI</sequence>
<name>A0A172TM42_9BACL</name>
<dbReference type="SMART" id="SM00091">
    <property type="entry name" value="PAS"/>
    <property type="match status" value="2"/>
</dbReference>
<dbReference type="Pfam" id="PF08447">
    <property type="entry name" value="PAS_3"/>
    <property type="match status" value="2"/>
</dbReference>
<evidence type="ECO:0000256" key="4">
    <source>
        <dbReference type="ARBA" id="ARBA00022553"/>
    </source>
</evidence>
<dbReference type="SUPFAM" id="SSF52172">
    <property type="entry name" value="CheY-like"/>
    <property type="match status" value="1"/>
</dbReference>
<dbReference type="GO" id="GO:0000155">
    <property type="term" value="F:phosphorelay sensor kinase activity"/>
    <property type="evidence" value="ECO:0007669"/>
    <property type="project" value="InterPro"/>
</dbReference>
<keyword evidence="17" id="KW-1185">Reference proteome</keyword>
<dbReference type="Proteomes" id="UP000076927">
    <property type="component" value="Chromosome"/>
</dbReference>
<dbReference type="PROSITE" id="PS50110">
    <property type="entry name" value="RESPONSE_REGULATORY"/>
    <property type="match status" value="1"/>
</dbReference>
<evidence type="ECO:0000256" key="3">
    <source>
        <dbReference type="ARBA" id="ARBA00012438"/>
    </source>
</evidence>
<evidence type="ECO:0000259" key="15">
    <source>
        <dbReference type="PROSITE" id="PS50113"/>
    </source>
</evidence>
<dbReference type="FunFam" id="3.30.565.10:FF:000010">
    <property type="entry name" value="Sensor histidine kinase RcsC"/>
    <property type="match status" value="1"/>
</dbReference>
<dbReference type="SUPFAM" id="SSF47384">
    <property type="entry name" value="Homodimeric domain of signal transducing histidine kinase"/>
    <property type="match status" value="1"/>
</dbReference>
<evidence type="ECO:0000313" key="17">
    <source>
        <dbReference type="Proteomes" id="UP000076927"/>
    </source>
</evidence>
<dbReference type="InterPro" id="IPR000700">
    <property type="entry name" value="PAS-assoc_C"/>
</dbReference>
<dbReference type="InterPro" id="IPR035965">
    <property type="entry name" value="PAS-like_dom_sf"/>
</dbReference>
<keyword evidence="4 11" id="KW-0597">Phosphoprotein</keyword>
<dbReference type="InterPro" id="IPR001610">
    <property type="entry name" value="PAC"/>
</dbReference>
<reference evidence="16 17" key="1">
    <citation type="submission" date="2015-01" db="EMBL/GenBank/DDBJ databases">
        <title>Paenibacillus swuensis/DY6/whole genome sequencing.</title>
        <authorList>
            <person name="Kim M.K."/>
            <person name="Srinivasan S."/>
            <person name="Lee J.-J."/>
        </authorList>
    </citation>
    <scope>NUCLEOTIDE SEQUENCE [LARGE SCALE GENOMIC DNA]</scope>
    <source>
        <strain evidence="16 17">DY6</strain>
    </source>
</reference>
<dbReference type="InterPro" id="IPR036890">
    <property type="entry name" value="HATPase_C_sf"/>
</dbReference>
<evidence type="ECO:0000256" key="9">
    <source>
        <dbReference type="ARBA" id="ARBA00023012"/>
    </source>
</evidence>
<feature type="modified residue" description="4-aspartylphosphate" evidence="11">
    <location>
        <position position="563"/>
    </location>
</feature>
<evidence type="ECO:0000256" key="11">
    <source>
        <dbReference type="PROSITE-ProRule" id="PRU00169"/>
    </source>
</evidence>
<protein>
    <recommendedName>
        <fullName evidence="10">Circadian input-output histidine kinase CikA</fullName>
        <ecNumber evidence="3">2.7.13.3</ecNumber>
    </recommendedName>
</protein>
<dbReference type="EC" id="2.7.13.3" evidence="3"/>
<dbReference type="InterPro" id="IPR011006">
    <property type="entry name" value="CheY-like_superfamily"/>
</dbReference>
<dbReference type="Gene3D" id="3.30.450.20">
    <property type="entry name" value="PAS domain"/>
    <property type="match status" value="2"/>
</dbReference>
<dbReference type="Gene3D" id="3.30.565.10">
    <property type="entry name" value="Histidine kinase-like ATPase, C-terminal domain"/>
    <property type="match status" value="1"/>
</dbReference>
<comment type="similarity">
    <text evidence="2">In the N-terminal section; belongs to the phytochrome family.</text>
</comment>
<evidence type="ECO:0000256" key="8">
    <source>
        <dbReference type="ARBA" id="ARBA00022840"/>
    </source>
</evidence>
<dbReference type="CDD" id="cd00082">
    <property type="entry name" value="HisKA"/>
    <property type="match status" value="1"/>
</dbReference>
<evidence type="ECO:0000256" key="10">
    <source>
        <dbReference type="ARBA" id="ARBA00074306"/>
    </source>
</evidence>
<gene>
    <name evidence="16" type="ORF">SY83_18035</name>
</gene>
<dbReference type="SMART" id="SM00448">
    <property type="entry name" value="REC"/>
    <property type="match status" value="1"/>
</dbReference>
<dbReference type="SUPFAM" id="SSF55785">
    <property type="entry name" value="PYP-like sensor domain (PAS domain)"/>
    <property type="match status" value="2"/>
</dbReference>
<evidence type="ECO:0000259" key="13">
    <source>
        <dbReference type="PROSITE" id="PS50110"/>
    </source>
</evidence>
<keyword evidence="5" id="KW-0808">Transferase</keyword>
<dbReference type="EMBL" id="CP011388">
    <property type="protein sequence ID" value="ANE47877.1"/>
    <property type="molecule type" value="Genomic_DNA"/>
</dbReference>
<dbReference type="SMART" id="SM00086">
    <property type="entry name" value="PAC"/>
    <property type="match status" value="2"/>
</dbReference>
<dbReference type="NCBIfam" id="TIGR00229">
    <property type="entry name" value="sensory_box"/>
    <property type="match status" value="2"/>
</dbReference>
<dbReference type="InterPro" id="IPR036097">
    <property type="entry name" value="HisK_dim/P_sf"/>
</dbReference>
<dbReference type="CDD" id="cd00130">
    <property type="entry name" value="PAS"/>
    <property type="match status" value="2"/>
</dbReference>
<feature type="domain" description="PAS" evidence="14">
    <location>
        <begin position="135"/>
        <end position="190"/>
    </location>
</feature>
<dbReference type="Pfam" id="PF00512">
    <property type="entry name" value="HisKA"/>
    <property type="match status" value="1"/>
</dbReference>
<dbReference type="CDD" id="cd16922">
    <property type="entry name" value="HATPase_EvgS-ArcB-TorS-like"/>
    <property type="match status" value="1"/>
</dbReference>
<dbReference type="PATRIC" id="fig|1178515.4.peg.3635"/>
<feature type="domain" description="Histidine kinase" evidence="12">
    <location>
        <begin position="269"/>
        <end position="489"/>
    </location>
</feature>
<keyword evidence="7" id="KW-0418">Kinase</keyword>
<dbReference type="InterPro" id="IPR003594">
    <property type="entry name" value="HATPase_dom"/>
</dbReference>
<dbReference type="PANTHER" id="PTHR45339">
    <property type="entry name" value="HYBRID SIGNAL TRANSDUCTION HISTIDINE KINASE J"/>
    <property type="match status" value="1"/>
</dbReference>
<proteinExistence type="inferred from homology"/>
<dbReference type="KEGG" id="pswu:SY83_18035"/>